<accession>A0AAP0IN68</accession>
<sequence length="90" mass="9602">MLLASKVEGISSASMMEGSFYWDSSEAIVGGGAFCRGGGCVKDMGPGSMGTHTTSSTRLLFCPTSITYIRRVELDFSVVRLEASPREVDL</sequence>
<gene>
    <name evidence="1" type="ORF">Scep_016635</name>
</gene>
<protein>
    <submittedName>
        <fullName evidence="1">Uncharacterized protein</fullName>
    </submittedName>
</protein>
<name>A0AAP0IN68_9MAGN</name>
<dbReference type="AlphaFoldDB" id="A0AAP0IN68"/>
<dbReference type="EMBL" id="JBBNAG010000007">
    <property type="protein sequence ID" value="KAK9118542.1"/>
    <property type="molecule type" value="Genomic_DNA"/>
</dbReference>
<reference evidence="1 2" key="1">
    <citation type="submission" date="2024-01" db="EMBL/GenBank/DDBJ databases">
        <title>Genome assemblies of Stephania.</title>
        <authorList>
            <person name="Yang L."/>
        </authorList>
    </citation>
    <scope>NUCLEOTIDE SEQUENCE [LARGE SCALE GENOMIC DNA]</scope>
    <source>
        <strain evidence="1">JXDWG</strain>
        <tissue evidence="1">Leaf</tissue>
    </source>
</reference>
<evidence type="ECO:0000313" key="2">
    <source>
        <dbReference type="Proteomes" id="UP001419268"/>
    </source>
</evidence>
<dbReference type="Proteomes" id="UP001419268">
    <property type="component" value="Unassembled WGS sequence"/>
</dbReference>
<evidence type="ECO:0000313" key="1">
    <source>
        <dbReference type="EMBL" id="KAK9118542.1"/>
    </source>
</evidence>
<comment type="caution">
    <text evidence="1">The sequence shown here is derived from an EMBL/GenBank/DDBJ whole genome shotgun (WGS) entry which is preliminary data.</text>
</comment>
<organism evidence="1 2">
    <name type="scientific">Stephania cephalantha</name>
    <dbReference type="NCBI Taxonomy" id="152367"/>
    <lineage>
        <taxon>Eukaryota</taxon>
        <taxon>Viridiplantae</taxon>
        <taxon>Streptophyta</taxon>
        <taxon>Embryophyta</taxon>
        <taxon>Tracheophyta</taxon>
        <taxon>Spermatophyta</taxon>
        <taxon>Magnoliopsida</taxon>
        <taxon>Ranunculales</taxon>
        <taxon>Menispermaceae</taxon>
        <taxon>Menispermoideae</taxon>
        <taxon>Cissampelideae</taxon>
        <taxon>Stephania</taxon>
    </lineage>
</organism>
<proteinExistence type="predicted"/>
<keyword evidence="2" id="KW-1185">Reference proteome</keyword>